<gene>
    <name evidence="1" type="ORF">HPB47_024814</name>
</gene>
<name>A0AC60Q548_IXOPE</name>
<sequence length="648" mass="71192">FLLLVLEKPDISDSLKCEDSGLKMFKDIPNMIIPLLESRNGFMDVFVPADCLKDNTALFKAFLDSREKPLPKQPSGGASSESGRVVRPPESNAFDDPQYLVLNNCGLMCGGSYESILDELGKYGDVEDIVLILGQQFAFVAFRDVADCVSAATLLSTRPSRLFADGSVHPAFVDKVPEHSSCGAPFSEHPPGLRLVREAVDEAEAALLWRLVSWDQDCCALKQREVRHFGYAFDYELQGVRKDAPLAEPIPKECAPFLVRLVNSGHLGGLPDQLTVTRYLPGQGIPPHVDSHGSFEDGIVCLSLGSPVVMDFRHPDGDRAAVLLPPRSALLLHGPSRYIWTHGIASRKSDVVPRTEVPGQGLTLSRRGVRISFTFRRIRRGDCDCGHDLLCDSSRLTTNSRQVYESIAEQFSGTRHREWPRVAAFVEALEPGSLLLDAGCGNGKYLLGHPHVLKASAPSNLGTRVGFDRSGGLAAICRSRNLEVVQADTLDVPFRDGIFDACLSIAVLHHLATPERREAAVREILRLLRPGGRALVYVWALEQAEGAPSKYLKASRNAGRALPSGCEQTPGHLPVHANRTQFEARDMLVPWHSRGTEEVHYRYYHLFERGELSGLLERVSPGCVLEEYHDQGNWCAVVGKDASTSAPP</sequence>
<evidence type="ECO:0000313" key="2">
    <source>
        <dbReference type="Proteomes" id="UP000805193"/>
    </source>
</evidence>
<feature type="non-terminal residue" evidence="1">
    <location>
        <position position="1"/>
    </location>
</feature>
<accession>A0AC60Q548</accession>
<comment type="caution">
    <text evidence="1">The sequence shown here is derived from an EMBL/GenBank/DDBJ whole genome shotgun (WGS) entry which is preliminary data.</text>
</comment>
<reference evidence="1 2" key="1">
    <citation type="journal article" date="2020" name="Cell">
        <title>Large-Scale Comparative Analyses of Tick Genomes Elucidate Their Genetic Diversity and Vector Capacities.</title>
        <authorList>
            <consortium name="Tick Genome and Microbiome Consortium (TIGMIC)"/>
            <person name="Jia N."/>
            <person name="Wang J."/>
            <person name="Shi W."/>
            <person name="Du L."/>
            <person name="Sun Y."/>
            <person name="Zhan W."/>
            <person name="Jiang J.F."/>
            <person name="Wang Q."/>
            <person name="Zhang B."/>
            <person name="Ji P."/>
            <person name="Bell-Sakyi L."/>
            <person name="Cui X.M."/>
            <person name="Yuan T.T."/>
            <person name="Jiang B.G."/>
            <person name="Yang W.F."/>
            <person name="Lam T.T."/>
            <person name="Chang Q.C."/>
            <person name="Ding S.J."/>
            <person name="Wang X.J."/>
            <person name="Zhu J.G."/>
            <person name="Ruan X.D."/>
            <person name="Zhao L."/>
            <person name="Wei J.T."/>
            <person name="Ye R.Z."/>
            <person name="Que T.C."/>
            <person name="Du C.H."/>
            <person name="Zhou Y.H."/>
            <person name="Cheng J.X."/>
            <person name="Dai P.F."/>
            <person name="Guo W.B."/>
            <person name="Han X.H."/>
            <person name="Huang E.J."/>
            <person name="Li L.F."/>
            <person name="Wei W."/>
            <person name="Gao Y.C."/>
            <person name="Liu J.Z."/>
            <person name="Shao H.Z."/>
            <person name="Wang X."/>
            <person name="Wang C.C."/>
            <person name="Yang T.C."/>
            <person name="Huo Q.B."/>
            <person name="Li W."/>
            <person name="Chen H.Y."/>
            <person name="Chen S.E."/>
            <person name="Zhou L.G."/>
            <person name="Ni X.B."/>
            <person name="Tian J.H."/>
            <person name="Sheng Y."/>
            <person name="Liu T."/>
            <person name="Pan Y.S."/>
            <person name="Xia L.Y."/>
            <person name="Li J."/>
            <person name="Zhao F."/>
            <person name="Cao W.C."/>
        </authorList>
    </citation>
    <scope>NUCLEOTIDE SEQUENCE [LARGE SCALE GENOMIC DNA]</scope>
    <source>
        <strain evidence="1">Iper-2018</strain>
    </source>
</reference>
<organism evidence="1 2">
    <name type="scientific">Ixodes persulcatus</name>
    <name type="common">Taiga tick</name>
    <dbReference type="NCBI Taxonomy" id="34615"/>
    <lineage>
        <taxon>Eukaryota</taxon>
        <taxon>Metazoa</taxon>
        <taxon>Ecdysozoa</taxon>
        <taxon>Arthropoda</taxon>
        <taxon>Chelicerata</taxon>
        <taxon>Arachnida</taxon>
        <taxon>Acari</taxon>
        <taxon>Parasitiformes</taxon>
        <taxon>Ixodida</taxon>
        <taxon>Ixodoidea</taxon>
        <taxon>Ixodidae</taxon>
        <taxon>Ixodinae</taxon>
        <taxon>Ixodes</taxon>
    </lineage>
</organism>
<evidence type="ECO:0000313" key="1">
    <source>
        <dbReference type="EMBL" id="KAG0428190.1"/>
    </source>
</evidence>
<keyword evidence="2" id="KW-1185">Reference proteome</keyword>
<proteinExistence type="predicted"/>
<protein>
    <submittedName>
        <fullName evidence="1">Uncharacterized protein</fullName>
    </submittedName>
</protein>
<dbReference type="EMBL" id="JABSTQ010009555">
    <property type="protein sequence ID" value="KAG0428190.1"/>
    <property type="molecule type" value="Genomic_DNA"/>
</dbReference>
<feature type="non-terminal residue" evidence="1">
    <location>
        <position position="648"/>
    </location>
</feature>
<dbReference type="Proteomes" id="UP000805193">
    <property type="component" value="Unassembled WGS sequence"/>
</dbReference>